<name>A0AC35TMA8_9BILA</name>
<evidence type="ECO:0000313" key="1">
    <source>
        <dbReference type="Proteomes" id="UP000095286"/>
    </source>
</evidence>
<proteinExistence type="predicted"/>
<sequence>MLVLAVAVNHSPAIETKSNPQEIWLKNRGWPVLTPIELDKVLTDKEEAMKKAFDSNQEMIVLYKSYGTEELADNIEAILIDYFRDENTNSDSGNSSFKIVYQMFPEKNNEVAELVFQDFLDANDRVNLR</sequence>
<dbReference type="Proteomes" id="UP000095286">
    <property type="component" value="Unplaced"/>
</dbReference>
<organism evidence="1 2">
    <name type="scientific">Rhabditophanes sp. KR3021</name>
    <dbReference type="NCBI Taxonomy" id="114890"/>
    <lineage>
        <taxon>Eukaryota</taxon>
        <taxon>Metazoa</taxon>
        <taxon>Ecdysozoa</taxon>
        <taxon>Nematoda</taxon>
        <taxon>Chromadorea</taxon>
        <taxon>Rhabditida</taxon>
        <taxon>Tylenchina</taxon>
        <taxon>Panagrolaimomorpha</taxon>
        <taxon>Strongyloidoidea</taxon>
        <taxon>Alloionematidae</taxon>
        <taxon>Rhabditophanes</taxon>
    </lineage>
</organism>
<dbReference type="WBParaSite" id="RSKR_0000216000.1">
    <property type="protein sequence ID" value="RSKR_0000216000.1"/>
    <property type="gene ID" value="RSKR_0000216000"/>
</dbReference>
<reference evidence="2" key="1">
    <citation type="submission" date="2016-11" db="UniProtKB">
        <authorList>
            <consortium name="WormBaseParasite"/>
        </authorList>
    </citation>
    <scope>IDENTIFICATION</scope>
    <source>
        <strain evidence="2">KR3021</strain>
    </source>
</reference>
<protein>
    <submittedName>
        <fullName evidence="2">DUF695 domain-containing protein</fullName>
    </submittedName>
</protein>
<accession>A0AC35TMA8</accession>
<evidence type="ECO:0000313" key="2">
    <source>
        <dbReference type="WBParaSite" id="RSKR_0000216000.1"/>
    </source>
</evidence>